<accession>A0A0D3CEE2</accession>
<evidence type="ECO:0000313" key="3">
    <source>
        <dbReference type="Proteomes" id="UP000032141"/>
    </source>
</evidence>
<sequence length="99" mass="11208">TLALALLLIESPPLCNSADLIAASHRRRNRACSTYPHDNWRRYRMRLNRRPATHAIVRGSPSGNLQTSLMKLSPMELGDETVVMLRLRIAVNELGFNQI</sequence>
<dbReference type="Proteomes" id="UP000032141">
    <property type="component" value="Chromosome C5"/>
</dbReference>
<protein>
    <submittedName>
        <fullName evidence="2">Uncharacterized protein</fullName>
    </submittedName>
</protein>
<dbReference type="HOGENOM" id="CLU_2326794_0_0_1"/>
<evidence type="ECO:0000313" key="2">
    <source>
        <dbReference type="EnsemblPlants" id="Bo5g057330.1"/>
    </source>
</evidence>
<organism evidence="2 3">
    <name type="scientific">Brassica oleracea var. oleracea</name>
    <dbReference type="NCBI Taxonomy" id="109376"/>
    <lineage>
        <taxon>Eukaryota</taxon>
        <taxon>Viridiplantae</taxon>
        <taxon>Streptophyta</taxon>
        <taxon>Embryophyta</taxon>
        <taxon>Tracheophyta</taxon>
        <taxon>Spermatophyta</taxon>
        <taxon>Magnoliopsida</taxon>
        <taxon>eudicotyledons</taxon>
        <taxon>Gunneridae</taxon>
        <taxon>Pentapetalae</taxon>
        <taxon>rosids</taxon>
        <taxon>malvids</taxon>
        <taxon>Brassicales</taxon>
        <taxon>Brassicaceae</taxon>
        <taxon>Brassiceae</taxon>
        <taxon>Brassica</taxon>
    </lineage>
</organism>
<evidence type="ECO:0000256" key="1">
    <source>
        <dbReference type="SAM" id="SignalP"/>
    </source>
</evidence>
<dbReference type="Gramene" id="Bo5g057330.1">
    <property type="protein sequence ID" value="Bo5g057330.1"/>
    <property type="gene ID" value="Bo5g057330"/>
</dbReference>
<feature type="chain" id="PRO_5002273764" evidence="1">
    <location>
        <begin position="18"/>
        <end position="99"/>
    </location>
</feature>
<name>A0A0D3CEE2_BRAOL</name>
<proteinExistence type="predicted"/>
<dbReference type="AlphaFoldDB" id="A0A0D3CEE2"/>
<keyword evidence="1" id="KW-0732">Signal</keyword>
<dbReference type="EnsemblPlants" id="Bo5g057330.1">
    <property type="protein sequence ID" value="Bo5g057330.1"/>
    <property type="gene ID" value="Bo5g057330"/>
</dbReference>
<reference evidence="2 3" key="1">
    <citation type="journal article" date="2014" name="Genome Biol.">
        <title>Transcriptome and methylome profiling reveals relics of genome dominance in the mesopolyploid Brassica oleracea.</title>
        <authorList>
            <person name="Parkin I.A."/>
            <person name="Koh C."/>
            <person name="Tang H."/>
            <person name="Robinson S.J."/>
            <person name="Kagale S."/>
            <person name="Clarke W.E."/>
            <person name="Town C.D."/>
            <person name="Nixon J."/>
            <person name="Krishnakumar V."/>
            <person name="Bidwell S.L."/>
            <person name="Denoeud F."/>
            <person name="Belcram H."/>
            <person name="Links M.G."/>
            <person name="Just J."/>
            <person name="Clarke C."/>
            <person name="Bender T."/>
            <person name="Huebert T."/>
            <person name="Mason A.S."/>
            <person name="Pires J.C."/>
            <person name="Barker G."/>
            <person name="Moore J."/>
            <person name="Walley P.G."/>
            <person name="Manoli S."/>
            <person name="Batley J."/>
            <person name="Edwards D."/>
            <person name="Nelson M.N."/>
            <person name="Wang X."/>
            <person name="Paterson A.H."/>
            <person name="King G."/>
            <person name="Bancroft I."/>
            <person name="Chalhoub B."/>
            <person name="Sharpe A.G."/>
        </authorList>
    </citation>
    <scope>NUCLEOTIDE SEQUENCE</scope>
    <source>
        <strain evidence="2 3">cv. TO1000</strain>
    </source>
</reference>
<keyword evidence="3" id="KW-1185">Reference proteome</keyword>
<feature type="signal peptide" evidence="1">
    <location>
        <begin position="1"/>
        <end position="17"/>
    </location>
</feature>
<reference evidence="2" key="2">
    <citation type="submission" date="2015-03" db="UniProtKB">
        <authorList>
            <consortium name="EnsemblPlants"/>
        </authorList>
    </citation>
    <scope>IDENTIFICATION</scope>
</reference>